<feature type="transmembrane region" description="Helical" evidence="10">
    <location>
        <begin position="205"/>
        <end position="233"/>
    </location>
</feature>
<keyword evidence="5" id="KW-0808">Transferase</keyword>
<dbReference type="Pfam" id="PF04140">
    <property type="entry name" value="ICMT"/>
    <property type="match status" value="1"/>
</dbReference>
<feature type="transmembrane region" description="Helical" evidence="10">
    <location>
        <begin position="151"/>
        <end position="171"/>
    </location>
</feature>
<dbReference type="GO" id="GO:0005789">
    <property type="term" value="C:endoplasmic reticulum membrane"/>
    <property type="evidence" value="ECO:0007669"/>
    <property type="project" value="UniProtKB-SubCell"/>
</dbReference>
<evidence type="ECO:0000256" key="6">
    <source>
        <dbReference type="ARBA" id="ARBA00022691"/>
    </source>
</evidence>
<evidence type="ECO:0000256" key="4">
    <source>
        <dbReference type="ARBA" id="ARBA00022603"/>
    </source>
</evidence>
<proteinExistence type="inferred from homology"/>
<sequence length="267" mass="30181">MDGASPKPEENGFSVRKRTPWQPPNPLETAPVNPAVKPHGGIPNTPLMMSFIAFCLGCVFATGALLFTIGGIPGSRWADYRLGFFVASWAFFHYAEFAVTAGWNRPKVSVDSFLLNNGIAYHLANGIAATEFLVTQYFFPNFKTYRFVSQIGIVLTLISHALRSGSMIHAATSFSHAVMFKKEEDHVLVTDGIYAWLRHPSYTGFFYWGLGTQLTLQNPISFVGYFIVMWNFFHQRIPIEERQLVKFFGDDYINYRKRVGTLIPFIP</sequence>
<comment type="catalytic activity">
    <reaction evidence="10">
        <text>[protein]-C-terminal S-[(2E,6E)-farnesyl]-L-cysteine + S-adenosyl-L-methionine = [protein]-C-terminal S-[(2E,6E)-farnesyl]-L-cysteine methyl ester + S-adenosyl-L-homocysteine</text>
        <dbReference type="Rhea" id="RHEA:21672"/>
        <dbReference type="Rhea" id="RHEA-COMP:12125"/>
        <dbReference type="Rhea" id="RHEA-COMP:12126"/>
        <dbReference type="ChEBI" id="CHEBI:57856"/>
        <dbReference type="ChEBI" id="CHEBI:59789"/>
        <dbReference type="ChEBI" id="CHEBI:90510"/>
        <dbReference type="ChEBI" id="CHEBI:90511"/>
        <dbReference type="EC" id="2.1.1.100"/>
    </reaction>
</comment>
<evidence type="ECO:0000256" key="10">
    <source>
        <dbReference type="RuleBase" id="RU362022"/>
    </source>
</evidence>
<feature type="transmembrane region" description="Helical" evidence="10">
    <location>
        <begin position="82"/>
        <end position="99"/>
    </location>
</feature>
<dbReference type="HOGENOM" id="CLU_065200_0_2_1"/>
<keyword evidence="8 10" id="KW-1133">Transmembrane helix</keyword>
<feature type="transmembrane region" description="Helical" evidence="10">
    <location>
        <begin position="47"/>
        <end position="70"/>
    </location>
</feature>
<gene>
    <name evidence="12" type="ORF">M407DRAFT_160378</name>
</gene>
<evidence type="ECO:0000256" key="3">
    <source>
        <dbReference type="ARBA" id="ARBA00012151"/>
    </source>
</evidence>
<dbReference type="InterPro" id="IPR025770">
    <property type="entry name" value="PPMT_MeTrfase"/>
</dbReference>
<evidence type="ECO:0000256" key="11">
    <source>
        <dbReference type="SAM" id="MobiDB-lite"/>
    </source>
</evidence>
<dbReference type="STRING" id="1051891.A0A0C3PU58"/>
<feature type="region of interest" description="Disordered" evidence="11">
    <location>
        <begin position="1"/>
        <end position="35"/>
    </location>
</feature>
<evidence type="ECO:0000313" key="13">
    <source>
        <dbReference type="Proteomes" id="UP000054248"/>
    </source>
</evidence>
<evidence type="ECO:0000313" key="12">
    <source>
        <dbReference type="EMBL" id="KIO18345.1"/>
    </source>
</evidence>
<reference evidence="12 13" key="1">
    <citation type="submission" date="2014-04" db="EMBL/GenBank/DDBJ databases">
        <authorList>
            <consortium name="DOE Joint Genome Institute"/>
            <person name="Kuo A."/>
            <person name="Girlanda M."/>
            <person name="Perotto S."/>
            <person name="Kohler A."/>
            <person name="Nagy L.G."/>
            <person name="Floudas D."/>
            <person name="Copeland A."/>
            <person name="Barry K.W."/>
            <person name="Cichocki N."/>
            <person name="Veneault-Fourrey C."/>
            <person name="LaButti K."/>
            <person name="Lindquist E.A."/>
            <person name="Lipzen A."/>
            <person name="Lundell T."/>
            <person name="Morin E."/>
            <person name="Murat C."/>
            <person name="Sun H."/>
            <person name="Tunlid A."/>
            <person name="Henrissat B."/>
            <person name="Grigoriev I.V."/>
            <person name="Hibbett D.S."/>
            <person name="Martin F."/>
            <person name="Nordberg H.P."/>
            <person name="Cantor M.N."/>
            <person name="Hua S.X."/>
        </authorList>
    </citation>
    <scope>NUCLEOTIDE SEQUENCE [LARGE SCALE GENOMIC DNA]</scope>
    <source>
        <strain evidence="12 13">MUT 4182</strain>
    </source>
</reference>
<dbReference type="AlphaFoldDB" id="A0A0C3PU58"/>
<evidence type="ECO:0000256" key="2">
    <source>
        <dbReference type="ARBA" id="ARBA00009140"/>
    </source>
</evidence>
<organism evidence="12 13">
    <name type="scientific">Tulasnella calospora MUT 4182</name>
    <dbReference type="NCBI Taxonomy" id="1051891"/>
    <lineage>
        <taxon>Eukaryota</taxon>
        <taxon>Fungi</taxon>
        <taxon>Dikarya</taxon>
        <taxon>Basidiomycota</taxon>
        <taxon>Agaricomycotina</taxon>
        <taxon>Agaricomycetes</taxon>
        <taxon>Cantharellales</taxon>
        <taxon>Tulasnellaceae</taxon>
        <taxon>Tulasnella</taxon>
    </lineage>
</organism>
<dbReference type="EMBL" id="KN823294">
    <property type="protein sequence ID" value="KIO18345.1"/>
    <property type="molecule type" value="Genomic_DNA"/>
</dbReference>
<keyword evidence="9 10" id="KW-0472">Membrane</keyword>
<keyword evidence="6 10" id="KW-0949">S-adenosyl-L-methionine</keyword>
<accession>A0A0C3PU58</accession>
<dbReference type="GO" id="GO:0032259">
    <property type="term" value="P:methylation"/>
    <property type="evidence" value="ECO:0007669"/>
    <property type="project" value="UniProtKB-KW"/>
</dbReference>
<keyword evidence="4 10" id="KW-0489">Methyltransferase</keyword>
<reference evidence="13" key="2">
    <citation type="submission" date="2015-01" db="EMBL/GenBank/DDBJ databases">
        <title>Evolutionary Origins and Diversification of the Mycorrhizal Mutualists.</title>
        <authorList>
            <consortium name="DOE Joint Genome Institute"/>
            <consortium name="Mycorrhizal Genomics Consortium"/>
            <person name="Kohler A."/>
            <person name="Kuo A."/>
            <person name="Nagy L.G."/>
            <person name="Floudas D."/>
            <person name="Copeland A."/>
            <person name="Barry K.W."/>
            <person name="Cichocki N."/>
            <person name="Veneault-Fourrey C."/>
            <person name="LaButti K."/>
            <person name="Lindquist E.A."/>
            <person name="Lipzen A."/>
            <person name="Lundell T."/>
            <person name="Morin E."/>
            <person name="Murat C."/>
            <person name="Riley R."/>
            <person name="Ohm R."/>
            <person name="Sun H."/>
            <person name="Tunlid A."/>
            <person name="Henrissat B."/>
            <person name="Grigoriev I.V."/>
            <person name="Hibbett D.S."/>
            <person name="Martin F."/>
        </authorList>
    </citation>
    <scope>NUCLEOTIDE SEQUENCE [LARGE SCALE GENOMIC DNA]</scope>
    <source>
        <strain evidence="13">MUT 4182</strain>
    </source>
</reference>
<keyword evidence="7 10" id="KW-0812">Transmembrane</keyword>
<evidence type="ECO:0000256" key="1">
    <source>
        <dbReference type="ARBA" id="ARBA00004141"/>
    </source>
</evidence>
<dbReference type="Proteomes" id="UP000054248">
    <property type="component" value="Unassembled WGS sequence"/>
</dbReference>
<dbReference type="EC" id="2.1.1.100" evidence="3 10"/>
<dbReference type="InterPro" id="IPR007269">
    <property type="entry name" value="ICMT_MeTrfase"/>
</dbReference>
<keyword evidence="13" id="KW-1185">Reference proteome</keyword>
<dbReference type="Gene3D" id="1.20.120.1630">
    <property type="match status" value="1"/>
</dbReference>
<protein>
    <recommendedName>
        <fullName evidence="3 10">Protein-S-isoprenylcysteine O-methyltransferase</fullName>
        <ecNumber evidence="3 10">2.1.1.100</ecNumber>
    </recommendedName>
</protein>
<dbReference type="GO" id="GO:0004671">
    <property type="term" value="F:protein C-terminal S-isoprenylcysteine carboxyl O-methyltransferase activity"/>
    <property type="evidence" value="ECO:0007669"/>
    <property type="project" value="UniProtKB-EC"/>
</dbReference>
<comment type="subcellular location">
    <subcellularLocation>
        <location evidence="10">Endoplasmic reticulum membrane</location>
        <topology evidence="10">Multi-pass membrane protein</topology>
    </subcellularLocation>
    <subcellularLocation>
        <location evidence="1">Membrane</location>
        <topology evidence="1">Multi-pass membrane protein</topology>
    </subcellularLocation>
</comment>
<name>A0A0C3PU58_9AGAM</name>
<evidence type="ECO:0000256" key="5">
    <source>
        <dbReference type="ARBA" id="ARBA00022679"/>
    </source>
</evidence>
<dbReference type="OrthoDB" id="422086at2759"/>
<dbReference type="PANTHER" id="PTHR12714:SF9">
    <property type="entry name" value="PROTEIN-S-ISOPRENYLCYSTEINE O-METHYLTRANSFERASE"/>
    <property type="match status" value="1"/>
</dbReference>
<evidence type="ECO:0000256" key="7">
    <source>
        <dbReference type="ARBA" id="ARBA00022692"/>
    </source>
</evidence>
<evidence type="ECO:0000256" key="9">
    <source>
        <dbReference type="ARBA" id="ARBA00023136"/>
    </source>
</evidence>
<dbReference type="PANTHER" id="PTHR12714">
    <property type="entry name" value="PROTEIN-S ISOPRENYLCYSTEINE O-METHYLTRANSFERASE"/>
    <property type="match status" value="1"/>
</dbReference>
<comment type="similarity">
    <text evidence="2 10">Belongs to the class VI-like SAM-binding methyltransferase superfamily. Isoprenylcysteine carboxyl methyltransferase family.</text>
</comment>
<evidence type="ECO:0000256" key="8">
    <source>
        <dbReference type="ARBA" id="ARBA00022989"/>
    </source>
</evidence>
<keyword evidence="10" id="KW-0256">Endoplasmic reticulum</keyword>
<dbReference type="PROSITE" id="PS51564">
    <property type="entry name" value="SAM_ICMT"/>
    <property type="match status" value="1"/>
</dbReference>
<feature type="transmembrane region" description="Helical" evidence="10">
    <location>
        <begin position="119"/>
        <end position="139"/>
    </location>
</feature>